<accession>A0A0F9K2A1</accession>
<evidence type="ECO:0000313" key="1">
    <source>
        <dbReference type="EMBL" id="KKM16238.1"/>
    </source>
</evidence>
<reference evidence="1" key="1">
    <citation type="journal article" date="2015" name="Nature">
        <title>Complex archaea that bridge the gap between prokaryotes and eukaryotes.</title>
        <authorList>
            <person name="Spang A."/>
            <person name="Saw J.H."/>
            <person name="Jorgensen S.L."/>
            <person name="Zaremba-Niedzwiedzka K."/>
            <person name="Martijn J."/>
            <person name="Lind A.E."/>
            <person name="van Eijk R."/>
            <person name="Schleper C."/>
            <person name="Guy L."/>
            <person name="Ettema T.J."/>
        </authorList>
    </citation>
    <scope>NUCLEOTIDE SEQUENCE</scope>
</reference>
<protein>
    <submittedName>
        <fullName evidence="1">Uncharacterized protein</fullName>
    </submittedName>
</protein>
<name>A0A0F9K2A1_9ZZZZ</name>
<proteinExistence type="predicted"/>
<comment type="caution">
    <text evidence="1">The sequence shown here is derived from an EMBL/GenBank/DDBJ whole genome shotgun (WGS) entry which is preliminary data.</text>
</comment>
<sequence>MPPINPCMLQVPAVVVPFVMCDFYDTDWIGLLSQTTQFKPLVIKTSSSRYEFRKCGHEDHPKDALSSCQKCSFVHPEQTTVGVHLRVHV</sequence>
<dbReference type="AlphaFoldDB" id="A0A0F9K2A1"/>
<dbReference type="EMBL" id="LAZR01014717">
    <property type="protein sequence ID" value="KKM16238.1"/>
    <property type="molecule type" value="Genomic_DNA"/>
</dbReference>
<organism evidence="1">
    <name type="scientific">marine sediment metagenome</name>
    <dbReference type="NCBI Taxonomy" id="412755"/>
    <lineage>
        <taxon>unclassified sequences</taxon>
        <taxon>metagenomes</taxon>
        <taxon>ecological metagenomes</taxon>
    </lineage>
</organism>
<gene>
    <name evidence="1" type="ORF">LCGC14_1687830</name>
</gene>